<evidence type="ECO:0000313" key="2">
    <source>
        <dbReference type="EMBL" id="MBO0624524.1"/>
    </source>
</evidence>
<evidence type="ECO:0000313" key="3">
    <source>
        <dbReference type="Proteomes" id="UP000664299"/>
    </source>
</evidence>
<name>A0ABS3IW14_9BIFI</name>
<sequence length="203" mass="22372">MANNDHDDEGFLRKGDPYDLLHPFFKERLHLVRGQKTSPVLPDDFMKPAGHWTKPDNVLTFDQKIYGPYGEIPIRVYCLQNGTNSSWLMWMHGGGFIGGSIDQPEADAVCAELTSGTGVICVSPAYRLASCNGNHFPVALKEIMAVWEWIQHHASRNENCRFFVGGASAGANLAAGLCVALSERKIRRPDGLLSAYGVFHGPE</sequence>
<feature type="domain" description="Alpha/beta hydrolase fold-3" evidence="1">
    <location>
        <begin position="88"/>
        <end position="197"/>
    </location>
</feature>
<keyword evidence="2" id="KW-0378">Hydrolase</keyword>
<dbReference type="PANTHER" id="PTHR23024:SF24">
    <property type="entry name" value="ALPHA_BETA HYDROLASE FOLD-3 DOMAIN-CONTAINING PROTEIN"/>
    <property type="match status" value="1"/>
</dbReference>
<dbReference type="InterPro" id="IPR029058">
    <property type="entry name" value="AB_hydrolase_fold"/>
</dbReference>
<dbReference type="EMBL" id="JAFMNU010000114">
    <property type="protein sequence ID" value="MBO0624524.1"/>
    <property type="molecule type" value="Genomic_DNA"/>
</dbReference>
<reference evidence="2" key="1">
    <citation type="submission" date="2021-03" db="EMBL/GenBank/DDBJ databases">
        <title>Genome sequence of Bifidobacterium asteroides strain wkB204 isolated from a honey bee gut.</title>
        <authorList>
            <person name="Motta E.V.S."/>
            <person name="Kwong W.K."/>
            <person name="Moran N.A."/>
        </authorList>
    </citation>
    <scope>NUCLEOTIDE SEQUENCE</scope>
    <source>
        <strain evidence="2">WkB204</strain>
    </source>
</reference>
<dbReference type="InterPro" id="IPR013094">
    <property type="entry name" value="AB_hydrolase_3"/>
</dbReference>
<organism evidence="2 3">
    <name type="scientific">Bifidobacterium asteroides</name>
    <dbReference type="NCBI Taxonomy" id="1684"/>
    <lineage>
        <taxon>Bacteria</taxon>
        <taxon>Bacillati</taxon>
        <taxon>Actinomycetota</taxon>
        <taxon>Actinomycetes</taxon>
        <taxon>Bifidobacteriales</taxon>
        <taxon>Bifidobacteriaceae</taxon>
        <taxon>Bifidobacterium</taxon>
    </lineage>
</organism>
<dbReference type="PANTHER" id="PTHR23024">
    <property type="entry name" value="ARYLACETAMIDE DEACETYLASE"/>
    <property type="match status" value="1"/>
</dbReference>
<keyword evidence="3" id="KW-1185">Reference proteome</keyword>
<accession>A0ABS3IW14</accession>
<dbReference type="Pfam" id="PF07859">
    <property type="entry name" value="Abhydrolase_3"/>
    <property type="match status" value="1"/>
</dbReference>
<protein>
    <submittedName>
        <fullName evidence="2">Alpha/beta hydrolase fold domain-containing protein</fullName>
    </submittedName>
</protein>
<proteinExistence type="predicted"/>
<dbReference type="Gene3D" id="3.40.50.1820">
    <property type="entry name" value="alpha/beta hydrolase"/>
    <property type="match status" value="1"/>
</dbReference>
<dbReference type="GO" id="GO:0016787">
    <property type="term" value="F:hydrolase activity"/>
    <property type="evidence" value="ECO:0007669"/>
    <property type="project" value="UniProtKB-KW"/>
</dbReference>
<evidence type="ECO:0000259" key="1">
    <source>
        <dbReference type="Pfam" id="PF07859"/>
    </source>
</evidence>
<comment type="caution">
    <text evidence="2">The sequence shown here is derived from an EMBL/GenBank/DDBJ whole genome shotgun (WGS) entry which is preliminary data.</text>
</comment>
<dbReference type="Proteomes" id="UP000664299">
    <property type="component" value="Unassembled WGS sequence"/>
</dbReference>
<gene>
    <name evidence="2" type="ORF">J1F30_09225</name>
</gene>
<dbReference type="InterPro" id="IPR050466">
    <property type="entry name" value="Carboxylest/Gibb_receptor"/>
</dbReference>
<dbReference type="SUPFAM" id="SSF53474">
    <property type="entry name" value="alpha/beta-Hydrolases"/>
    <property type="match status" value="1"/>
</dbReference>